<comment type="caution">
    <text evidence="3">The sequence shown here is derived from an EMBL/GenBank/DDBJ whole genome shotgun (WGS) entry which is preliminary data.</text>
</comment>
<evidence type="ECO:0000313" key="4">
    <source>
        <dbReference type="Proteomes" id="UP001634393"/>
    </source>
</evidence>
<dbReference type="GO" id="GO:0008270">
    <property type="term" value="F:zinc ion binding"/>
    <property type="evidence" value="ECO:0007669"/>
    <property type="project" value="UniProtKB-KW"/>
</dbReference>
<dbReference type="PROSITE" id="PS51501">
    <property type="entry name" value="ZF_DNL"/>
    <property type="match status" value="1"/>
</dbReference>
<keyword evidence="4" id="KW-1185">Reference proteome</keyword>
<keyword evidence="1" id="KW-0863">Zinc-finger</keyword>
<dbReference type="EMBL" id="JBJXBP010000006">
    <property type="protein sequence ID" value="KAL3824047.1"/>
    <property type="molecule type" value="Genomic_DNA"/>
</dbReference>
<dbReference type="AlphaFoldDB" id="A0ABD3SIB3"/>
<keyword evidence="1" id="KW-0479">Metal-binding</keyword>
<name>A0ABD3SIB3_9LAMI</name>
<gene>
    <name evidence="3" type="ORF">ACJIZ3_020076</name>
</gene>
<dbReference type="Proteomes" id="UP001634393">
    <property type="component" value="Unassembled WGS sequence"/>
</dbReference>
<dbReference type="Pfam" id="PF05180">
    <property type="entry name" value="zf-DNL"/>
    <property type="match status" value="1"/>
</dbReference>
<evidence type="ECO:0000313" key="3">
    <source>
        <dbReference type="EMBL" id="KAL3824047.1"/>
    </source>
</evidence>
<dbReference type="PANTHER" id="PTHR20922:SF19">
    <property type="entry name" value="F24J5.3"/>
    <property type="match status" value="1"/>
</dbReference>
<organism evidence="3 4">
    <name type="scientific">Penstemon smallii</name>
    <dbReference type="NCBI Taxonomy" id="265156"/>
    <lineage>
        <taxon>Eukaryota</taxon>
        <taxon>Viridiplantae</taxon>
        <taxon>Streptophyta</taxon>
        <taxon>Embryophyta</taxon>
        <taxon>Tracheophyta</taxon>
        <taxon>Spermatophyta</taxon>
        <taxon>Magnoliopsida</taxon>
        <taxon>eudicotyledons</taxon>
        <taxon>Gunneridae</taxon>
        <taxon>Pentapetalae</taxon>
        <taxon>asterids</taxon>
        <taxon>lamiids</taxon>
        <taxon>Lamiales</taxon>
        <taxon>Plantaginaceae</taxon>
        <taxon>Cheloneae</taxon>
        <taxon>Penstemon</taxon>
    </lineage>
</organism>
<dbReference type="InterPro" id="IPR024158">
    <property type="entry name" value="Mt_import_TIM15"/>
</dbReference>
<evidence type="ECO:0000256" key="1">
    <source>
        <dbReference type="PROSITE-ProRule" id="PRU00834"/>
    </source>
</evidence>
<sequence length="174" mass="19743">MTASSSYRIHGFDCSLFSTPKTHIKIRAPVSSIPFYNFSRPNFGPNCDSFRLRSSYKKNKEVEQWIRVPMISCLVEDSSEAYTEKEYSSVSNASQEEASIDLKLPRRSLLATFTCNACGARSERLINRLAYERGLVYVQCSGCSQYHKLVDNLGLVVEYKLQEEIDLDTSANQV</sequence>
<dbReference type="InterPro" id="IPR007853">
    <property type="entry name" value="Znf_DNL-typ"/>
</dbReference>
<protein>
    <recommendedName>
        <fullName evidence="2">DNL-type domain-containing protein</fullName>
    </recommendedName>
</protein>
<dbReference type="PANTHER" id="PTHR20922">
    <property type="entry name" value="DNL-TYPE ZINC FINGER PROTEIN"/>
    <property type="match status" value="1"/>
</dbReference>
<accession>A0ABD3SIB3</accession>
<evidence type="ECO:0000259" key="2">
    <source>
        <dbReference type="PROSITE" id="PS51501"/>
    </source>
</evidence>
<proteinExistence type="predicted"/>
<keyword evidence="1" id="KW-0862">Zinc</keyword>
<reference evidence="3 4" key="1">
    <citation type="submission" date="2024-12" db="EMBL/GenBank/DDBJ databases">
        <title>The unique morphological basis and parallel evolutionary history of personate flowers in Penstemon.</title>
        <authorList>
            <person name="Depatie T.H."/>
            <person name="Wessinger C.A."/>
        </authorList>
    </citation>
    <scope>NUCLEOTIDE SEQUENCE [LARGE SCALE GENOMIC DNA]</scope>
    <source>
        <strain evidence="3">WTNN_2</strain>
        <tissue evidence="3">Leaf</tissue>
    </source>
</reference>
<feature type="domain" description="DNL-type" evidence="2">
    <location>
        <begin position="104"/>
        <end position="174"/>
    </location>
</feature>